<reference evidence="2 3" key="1">
    <citation type="submission" date="2014-03" db="EMBL/GenBank/DDBJ databases">
        <title>Draft genome of the hookworm Oesophagostomum dentatum.</title>
        <authorList>
            <person name="Mitreva M."/>
        </authorList>
    </citation>
    <scope>NUCLEOTIDE SEQUENCE [LARGE SCALE GENOMIC DNA]</scope>
    <source>
        <strain evidence="2 3">OD-Hann</strain>
    </source>
</reference>
<organism evidence="2 3">
    <name type="scientific">Oesophagostomum dentatum</name>
    <name type="common">Nodular worm</name>
    <dbReference type="NCBI Taxonomy" id="61180"/>
    <lineage>
        <taxon>Eukaryota</taxon>
        <taxon>Metazoa</taxon>
        <taxon>Ecdysozoa</taxon>
        <taxon>Nematoda</taxon>
        <taxon>Chromadorea</taxon>
        <taxon>Rhabditida</taxon>
        <taxon>Rhabditina</taxon>
        <taxon>Rhabditomorpha</taxon>
        <taxon>Strongyloidea</taxon>
        <taxon>Strongylidae</taxon>
        <taxon>Oesophagostomum</taxon>
    </lineage>
</organism>
<dbReference type="OrthoDB" id="5824604at2759"/>
<protein>
    <submittedName>
        <fullName evidence="2">Uncharacterized protein</fullName>
    </submittedName>
</protein>
<keyword evidence="1" id="KW-0472">Membrane</keyword>
<keyword evidence="1" id="KW-1133">Transmembrane helix</keyword>
<keyword evidence="1" id="KW-0812">Transmembrane</keyword>
<evidence type="ECO:0000313" key="2">
    <source>
        <dbReference type="EMBL" id="KHJ90083.1"/>
    </source>
</evidence>
<keyword evidence="3" id="KW-1185">Reference proteome</keyword>
<dbReference type="Proteomes" id="UP000053660">
    <property type="component" value="Unassembled WGS sequence"/>
</dbReference>
<evidence type="ECO:0000256" key="1">
    <source>
        <dbReference type="SAM" id="Phobius"/>
    </source>
</evidence>
<accession>A0A0B1SXR8</accession>
<sequence>MSSVLWKIPEVFLIQEMWSQIALFLLIAAYAYGAIMQYPVKVGEPVFLNLGNDVKTWKRVRNDDVEEFIQYCGPTEKSPRCGGFVNKARFSRIYFFFN</sequence>
<proteinExistence type="predicted"/>
<evidence type="ECO:0000313" key="3">
    <source>
        <dbReference type="Proteomes" id="UP000053660"/>
    </source>
</evidence>
<dbReference type="AlphaFoldDB" id="A0A0B1SXR8"/>
<dbReference type="EMBL" id="KN553400">
    <property type="protein sequence ID" value="KHJ90083.1"/>
    <property type="molecule type" value="Genomic_DNA"/>
</dbReference>
<feature type="transmembrane region" description="Helical" evidence="1">
    <location>
        <begin position="21"/>
        <end position="40"/>
    </location>
</feature>
<gene>
    <name evidence="2" type="ORF">OESDEN_10081</name>
</gene>
<name>A0A0B1SXR8_OESDE</name>